<dbReference type="PANTHER" id="PTHR47174:SF1">
    <property type="entry name" value="REDUCED VIABILITY UPON STARVATION PROTEIN 167"/>
    <property type="match status" value="1"/>
</dbReference>
<evidence type="ECO:0000256" key="1">
    <source>
        <dbReference type="ARBA" id="ARBA00022443"/>
    </source>
</evidence>
<dbReference type="GO" id="GO:0051666">
    <property type="term" value="P:actin cortical patch localization"/>
    <property type="evidence" value="ECO:0007669"/>
    <property type="project" value="InterPro"/>
</dbReference>
<evidence type="ECO:0000259" key="5">
    <source>
        <dbReference type="PROSITE" id="PS51021"/>
    </source>
</evidence>
<reference evidence="6" key="1">
    <citation type="journal article" date="2018" name="Mol. Biol. Evol.">
        <title>Broad Genomic Sampling Reveals a Smut Pathogenic Ancestry of the Fungal Clade Ustilaginomycotina.</title>
        <authorList>
            <person name="Kijpornyongpan T."/>
            <person name="Mondo S.J."/>
            <person name="Barry K."/>
            <person name="Sandor L."/>
            <person name="Lee J."/>
            <person name="Lipzen A."/>
            <person name="Pangilinan J."/>
            <person name="LaButti K."/>
            <person name="Hainaut M."/>
            <person name="Henrissat B."/>
            <person name="Grigoriev I.V."/>
            <person name="Spatafora J.W."/>
            <person name="Aime M.C."/>
        </authorList>
    </citation>
    <scope>NUCLEOTIDE SEQUENCE [LARGE SCALE GENOMIC DNA]</scope>
    <source>
        <strain evidence="6">MCA 4198</strain>
    </source>
</reference>
<evidence type="ECO:0000259" key="4">
    <source>
        <dbReference type="PROSITE" id="PS50002"/>
    </source>
</evidence>
<keyword evidence="7" id="KW-1185">Reference proteome</keyword>
<dbReference type="SUPFAM" id="SSF103657">
    <property type="entry name" value="BAR/IMD domain-like"/>
    <property type="match status" value="1"/>
</dbReference>
<feature type="domain" description="BAR" evidence="5">
    <location>
        <begin position="15"/>
        <end position="250"/>
    </location>
</feature>
<dbReference type="AlphaFoldDB" id="A0A316YFF2"/>
<dbReference type="PROSITE" id="PS51021">
    <property type="entry name" value="BAR"/>
    <property type="match status" value="1"/>
</dbReference>
<dbReference type="FunCoup" id="A0A316YFF2">
    <property type="interactions" value="79"/>
</dbReference>
<dbReference type="Gene3D" id="1.20.1270.60">
    <property type="entry name" value="Arfaptin homology (AH) domain/BAR domain"/>
    <property type="match status" value="1"/>
</dbReference>
<evidence type="ECO:0000256" key="3">
    <source>
        <dbReference type="SAM" id="MobiDB-lite"/>
    </source>
</evidence>
<dbReference type="Pfam" id="PF03114">
    <property type="entry name" value="BAR"/>
    <property type="match status" value="1"/>
</dbReference>
<dbReference type="InterPro" id="IPR036028">
    <property type="entry name" value="SH3-like_dom_sf"/>
</dbReference>
<gene>
    <name evidence="6" type="ORF">FA10DRAFT_177871</name>
</gene>
<dbReference type="SUPFAM" id="SSF50044">
    <property type="entry name" value="SH3-domain"/>
    <property type="match status" value="1"/>
</dbReference>
<dbReference type="PRINTS" id="PR00452">
    <property type="entry name" value="SH3DOMAIN"/>
</dbReference>
<dbReference type="SMART" id="SM00326">
    <property type="entry name" value="SH3"/>
    <property type="match status" value="1"/>
</dbReference>
<dbReference type="GO" id="GO:0006897">
    <property type="term" value="P:endocytosis"/>
    <property type="evidence" value="ECO:0007669"/>
    <property type="project" value="InterPro"/>
</dbReference>
<dbReference type="FunFam" id="2.30.30.40:FF:000100">
    <property type="entry name" value="SH3 domain-containing YSC84-like protein 1"/>
    <property type="match status" value="1"/>
</dbReference>
<dbReference type="GeneID" id="37040195"/>
<dbReference type="CDD" id="cd07599">
    <property type="entry name" value="BAR_Rvs167p"/>
    <property type="match status" value="1"/>
</dbReference>
<evidence type="ECO:0000313" key="7">
    <source>
        <dbReference type="Proteomes" id="UP000245768"/>
    </source>
</evidence>
<sequence>MKGIAKFAKRTPHMLGGKVGMASKSHDAQFDDMNRRFTVIEKYAEKLLKDSTTFREAVKNMLMSGESFGACFTSLFSPIGAEIDIERSHPEASTTIQNLPAYRQHMEDLRETLTPEIDLIDSRIISPANDFIAILKAVRKNITKRDHKLVDFDRHNNTYTKARDKKEKTLKDEQNLFKLEQEFETAAADYEYYNNTMKEELPQFFEMAARFITPLFHSFYYMQLNVFYLTLDKLQTFADGRYDVSAQAAASVEDNYVAQLSDAAEKLEALSIRKPAMPTAKLLQQNRSPSASSGGSGSVLGGKGGGMASRAPSKGGLARSPSASATGPPPYSSGAGAASAAATSKRTPPPPPNKPKPGAASGKSYVVALYDYTATADGDLSFSAGDRIEVVERTASTEDWWTGIVNGLQGVFPGNYVRDE</sequence>
<dbReference type="InterPro" id="IPR027267">
    <property type="entry name" value="AH/BAR_dom_sf"/>
</dbReference>
<dbReference type="PROSITE" id="PS50002">
    <property type="entry name" value="SH3"/>
    <property type="match status" value="1"/>
</dbReference>
<dbReference type="InParanoid" id="A0A316YFF2"/>
<proteinExistence type="predicted"/>
<feature type="domain" description="SH3" evidence="4">
    <location>
        <begin position="361"/>
        <end position="420"/>
    </location>
</feature>
<dbReference type="STRING" id="215250.A0A316YFF2"/>
<feature type="compositionally biased region" description="Gly residues" evidence="3">
    <location>
        <begin position="294"/>
        <end position="307"/>
    </location>
</feature>
<dbReference type="InterPro" id="IPR001452">
    <property type="entry name" value="SH3_domain"/>
</dbReference>
<organism evidence="6 7">
    <name type="scientific">Acaromyces ingoldii</name>
    <dbReference type="NCBI Taxonomy" id="215250"/>
    <lineage>
        <taxon>Eukaryota</taxon>
        <taxon>Fungi</taxon>
        <taxon>Dikarya</taxon>
        <taxon>Basidiomycota</taxon>
        <taxon>Ustilaginomycotina</taxon>
        <taxon>Exobasidiomycetes</taxon>
        <taxon>Exobasidiales</taxon>
        <taxon>Cryptobasidiaceae</taxon>
        <taxon>Acaromyces</taxon>
    </lineage>
</organism>
<dbReference type="GO" id="GO:1990528">
    <property type="term" value="C:Rvs161p-Rvs167p complex"/>
    <property type="evidence" value="ECO:0007669"/>
    <property type="project" value="TreeGrafter"/>
</dbReference>
<evidence type="ECO:0000313" key="6">
    <source>
        <dbReference type="EMBL" id="PWN87851.1"/>
    </source>
</evidence>
<evidence type="ECO:0000256" key="2">
    <source>
        <dbReference type="PROSITE-ProRule" id="PRU00192"/>
    </source>
</evidence>
<dbReference type="GO" id="GO:0008289">
    <property type="term" value="F:lipid binding"/>
    <property type="evidence" value="ECO:0007669"/>
    <property type="project" value="TreeGrafter"/>
</dbReference>
<dbReference type="GO" id="GO:0097320">
    <property type="term" value="P:plasma membrane tubulation"/>
    <property type="evidence" value="ECO:0007669"/>
    <property type="project" value="TreeGrafter"/>
</dbReference>
<keyword evidence="1 2" id="KW-0728">SH3 domain</keyword>
<dbReference type="SMART" id="SM00721">
    <property type="entry name" value="BAR"/>
    <property type="match status" value="1"/>
</dbReference>
<name>A0A316YFF2_9BASI</name>
<dbReference type="RefSeq" id="XP_025375049.1">
    <property type="nucleotide sequence ID" value="XM_025518279.1"/>
</dbReference>
<feature type="region of interest" description="Disordered" evidence="3">
    <location>
        <begin position="282"/>
        <end position="360"/>
    </location>
</feature>
<dbReference type="OrthoDB" id="2159336at2759"/>
<dbReference type="PANTHER" id="PTHR47174">
    <property type="entry name" value="BRIDGING INTEGRATOR 3"/>
    <property type="match status" value="1"/>
</dbReference>
<dbReference type="GO" id="GO:0031097">
    <property type="term" value="C:medial cortex"/>
    <property type="evidence" value="ECO:0007669"/>
    <property type="project" value="TreeGrafter"/>
</dbReference>
<dbReference type="Gene3D" id="2.30.30.40">
    <property type="entry name" value="SH3 Domains"/>
    <property type="match status" value="1"/>
</dbReference>
<protein>
    <submittedName>
        <fullName evidence="6">BAR-domain-containing protein</fullName>
    </submittedName>
</protein>
<dbReference type="EMBL" id="KZ819639">
    <property type="protein sequence ID" value="PWN87851.1"/>
    <property type="molecule type" value="Genomic_DNA"/>
</dbReference>
<dbReference type="GO" id="GO:0030479">
    <property type="term" value="C:actin cortical patch"/>
    <property type="evidence" value="ECO:0007669"/>
    <property type="project" value="TreeGrafter"/>
</dbReference>
<dbReference type="Pfam" id="PF00018">
    <property type="entry name" value="SH3_1"/>
    <property type="match status" value="1"/>
</dbReference>
<dbReference type="InterPro" id="IPR046982">
    <property type="entry name" value="BIN3/RVS161-like"/>
</dbReference>
<dbReference type="InterPro" id="IPR004148">
    <property type="entry name" value="BAR_dom"/>
</dbReference>
<dbReference type="Proteomes" id="UP000245768">
    <property type="component" value="Unassembled WGS sequence"/>
</dbReference>
<accession>A0A316YFF2</accession>
<dbReference type="GO" id="GO:0043332">
    <property type="term" value="C:mating projection tip"/>
    <property type="evidence" value="ECO:0007669"/>
    <property type="project" value="TreeGrafter"/>
</dbReference>
<feature type="compositionally biased region" description="Low complexity" evidence="3">
    <location>
        <begin position="318"/>
        <end position="346"/>
    </location>
</feature>